<dbReference type="EMBL" id="CP058560">
    <property type="protein sequence ID" value="QUH22899.1"/>
    <property type="molecule type" value="Genomic_DNA"/>
</dbReference>
<dbReference type="OrthoDB" id="148086at2157"/>
<dbReference type="KEGG" id="meme:HYG87_03500"/>
<dbReference type="InterPro" id="IPR002756">
    <property type="entry name" value="MfnF"/>
</dbReference>
<dbReference type="Gene3D" id="3.30.420.190">
    <property type="entry name" value="conserved archaeal protein q6m145"/>
    <property type="match status" value="1"/>
</dbReference>
<dbReference type="AlphaFoldDB" id="A0A8T8K4Q9"/>
<dbReference type="Proteomes" id="UP000681041">
    <property type="component" value="Chromosome"/>
</dbReference>
<dbReference type="InterPro" id="IPR002821">
    <property type="entry name" value="Hydantoinase_A"/>
</dbReference>
<proteinExistence type="predicted"/>
<dbReference type="NCBIfam" id="TIGR03123">
    <property type="entry name" value="one_C_unchar_1"/>
    <property type="match status" value="1"/>
</dbReference>
<organism evidence="2 3">
    <name type="scientific">Methanobacterium alkalithermotolerans</name>
    <dbReference type="NCBI Taxonomy" id="2731220"/>
    <lineage>
        <taxon>Archaea</taxon>
        <taxon>Methanobacteriati</taxon>
        <taxon>Methanobacteriota</taxon>
        <taxon>Methanomada group</taxon>
        <taxon>Methanobacteria</taxon>
        <taxon>Methanobacteriales</taxon>
        <taxon>Methanobacteriaceae</taxon>
        <taxon>Methanobacterium</taxon>
    </lineage>
</organism>
<gene>
    <name evidence="2" type="ORF">HYG87_03500</name>
</gene>
<dbReference type="Pfam" id="PF01968">
    <property type="entry name" value="Hydantoinase_A"/>
    <property type="match status" value="1"/>
</dbReference>
<dbReference type="SUPFAM" id="SSF53067">
    <property type="entry name" value="Actin-like ATPase domain"/>
    <property type="match status" value="1"/>
</dbReference>
<sequence>MKIAGFDIGGANTDLAIIDFDTDGDMGNIHVDYCYLPMWEKKDELSHSLLKLLGDELNDIDAVGVCMTAELVDAYQTKREGVLDILKKVKNTFSVPLGFVGLEGILKPSQVFKDPLKVAAANWIATSQIAAIMDSDCIMVDVGSTTTDIIPIKNGSECAKGRSDLERLGTGELVYTGTLRSNVATITDKVPLDEGWFRVSSELFAISADVHNVLGNINPKDYICDTPDRAGKTSEDSMRRIARILCGDLDILSKSDIISICAYLHHKQTSNIAEAIQEVGDIEFMERVVATGLGMDVLASPAAQMARMNVVTMDEFLTPEECVVAPAVGTALMMEEFLQDQDFTSS</sequence>
<keyword evidence="3" id="KW-1185">Reference proteome</keyword>
<dbReference type="InterPro" id="IPR043129">
    <property type="entry name" value="ATPase_NBD"/>
</dbReference>
<dbReference type="GeneID" id="64819799"/>
<dbReference type="GO" id="GO:0016787">
    <property type="term" value="F:hydrolase activity"/>
    <property type="evidence" value="ECO:0007669"/>
    <property type="project" value="InterPro"/>
</dbReference>
<accession>A0A8T8K4Q9</accession>
<dbReference type="Gene3D" id="3.30.420.40">
    <property type="match status" value="1"/>
</dbReference>
<protein>
    <submittedName>
        <fullName evidence="2">H4MPT-linked C1 transfer pathway protein</fullName>
    </submittedName>
</protein>
<evidence type="ECO:0000313" key="3">
    <source>
        <dbReference type="Proteomes" id="UP000681041"/>
    </source>
</evidence>
<name>A0A8T8K4Q9_9EURY</name>
<feature type="domain" description="Hydantoinase A/oxoprolinase" evidence="1">
    <location>
        <begin position="62"/>
        <end position="335"/>
    </location>
</feature>
<reference evidence="2" key="1">
    <citation type="submission" date="2020-07" db="EMBL/GenBank/DDBJ databases">
        <title>Methanobacterium. sp. MethCan genome.</title>
        <authorList>
            <person name="Postec A."/>
            <person name="Quemeneur M."/>
        </authorList>
    </citation>
    <scope>NUCLEOTIDE SEQUENCE</scope>
    <source>
        <strain evidence="2">MethCAN</strain>
    </source>
</reference>
<evidence type="ECO:0000313" key="2">
    <source>
        <dbReference type="EMBL" id="QUH22899.1"/>
    </source>
</evidence>
<evidence type="ECO:0000259" key="1">
    <source>
        <dbReference type="Pfam" id="PF01968"/>
    </source>
</evidence>
<dbReference type="RefSeq" id="WP_211533845.1">
    <property type="nucleotide sequence ID" value="NZ_CP058560.1"/>
</dbReference>